<dbReference type="PANTHER" id="PTHR33048:SF47">
    <property type="entry name" value="INTEGRAL MEMBRANE PROTEIN-RELATED"/>
    <property type="match status" value="1"/>
</dbReference>
<evidence type="ECO:0000256" key="2">
    <source>
        <dbReference type="ARBA" id="ARBA00022692"/>
    </source>
</evidence>
<name>A0AA43TWJ4_9LECA</name>
<dbReference type="AlphaFoldDB" id="A0AA43TWJ4"/>
<feature type="transmembrane region" description="Helical" evidence="7">
    <location>
        <begin position="182"/>
        <end position="204"/>
    </location>
</feature>
<proteinExistence type="inferred from homology"/>
<dbReference type="EMBL" id="JAPUFD010000012">
    <property type="protein sequence ID" value="MDI1490533.1"/>
    <property type="molecule type" value="Genomic_DNA"/>
</dbReference>
<comment type="similarity">
    <text evidence="5">Belongs to the SAT4 family.</text>
</comment>
<feature type="region of interest" description="Disordered" evidence="6">
    <location>
        <begin position="258"/>
        <end position="340"/>
    </location>
</feature>
<evidence type="ECO:0000256" key="7">
    <source>
        <dbReference type="SAM" id="Phobius"/>
    </source>
</evidence>
<accession>A0AA43TWJ4</accession>
<dbReference type="GO" id="GO:0016020">
    <property type="term" value="C:membrane"/>
    <property type="evidence" value="ECO:0007669"/>
    <property type="project" value="UniProtKB-SubCell"/>
</dbReference>
<comment type="caution">
    <text evidence="9">The sequence shown here is derived from an EMBL/GenBank/DDBJ whole genome shotgun (WGS) entry which is preliminary data.</text>
</comment>
<keyword evidence="3 7" id="KW-1133">Transmembrane helix</keyword>
<dbReference type="InterPro" id="IPR049326">
    <property type="entry name" value="Rhodopsin_dom_fungi"/>
</dbReference>
<reference evidence="9" key="1">
    <citation type="journal article" date="2023" name="Genome Biol. Evol.">
        <title>First Whole Genome Sequence and Flow Cytometry Genome Size Data for the Lichen-Forming Fungus Ramalina farinacea (Ascomycota).</title>
        <authorList>
            <person name="Llewellyn T."/>
            <person name="Mian S."/>
            <person name="Hill R."/>
            <person name="Leitch I.J."/>
            <person name="Gaya E."/>
        </authorList>
    </citation>
    <scope>NUCLEOTIDE SEQUENCE</scope>
    <source>
        <strain evidence="9">LIQ254RAFAR</strain>
    </source>
</reference>
<evidence type="ECO:0000313" key="9">
    <source>
        <dbReference type="EMBL" id="MDI1490533.1"/>
    </source>
</evidence>
<feature type="compositionally biased region" description="Basic and acidic residues" evidence="6">
    <location>
        <begin position="293"/>
        <end position="303"/>
    </location>
</feature>
<dbReference type="InterPro" id="IPR052337">
    <property type="entry name" value="SAT4-like"/>
</dbReference>
<comment type="subcellular location">
    <subcellularLocation>
        <location evidence="1">Membrane</location>
        <topology evidence="1">Multi-pass membrane protein</topology>
    </subcellularLocation>
</comment>
<keyword evidence="2 7" id="KW-0812">Transmembrane</keyword>
<dbReference type="Proteomes" id="UP001161017">
    <property type="component" value="Unassembled WGS sequence"/>
</dbReference>
<organism evidence="9 10">
    <name type="scientific">Ramalina farinacea</name>
    <dbReference type="NCBI Taxonomy" id="258253"/>
    <lineage>
        <taxon>Eukaryota</taxon>
        <taxon>Fungi</taxon>
        <taxon>Dikarya</taxon>
        <taxon>Ascomycota</taxon>
        <taxon>Pezizomycotina</taxon>
        <taxon>Lecanoromycetes</taxon>
        <taxon>OSLEUM clade</taxon>
        <taxon>Lecanoromycetidae</taxon>
        <taxon>Lecanorales</taxon>
        <taxon>Lecanorineae</taxon>
        <taxon>Ramalinaceae</taxon>
        <taxon>Ramalina</taxon>
    </lineage>
</organism>
<evidence type="ECO:0000313" key="10">
    <source>
        <dbReference type="Proteomes" id="UP001161017"/>
    </source>
</evidence>
<keyword evidence="10" id="KW-1185">Reference proteome</keyword>
<feature type="compositionally biased region" description="Low complexity" evidence="6">
    <location>
        <begin position="278"/>
        <end position="292"/>
    </location>
</feature>
<feature type="compositionally biased region" description="Low complexity" evidence="6">
    <location>
        <begin position="258"/>
        <end position="271"/>
    </location>
</feature>
<feature type="transmembrane region" description="Helical" evidence="7">
    <location>
        <begin position="99"/>
        <end position="129"/>
    </location>
</feature>
<evidence type="ECO:0000256" key="5">
    <source>
        <dbReference type="ARBA" id="ARBA00038359"/>
    </source>
</evidence>
<sequence length="340" mass="38478">MSAIPSETIASQLAWKNENDGGGLYAFCIAGIVICGITVILRLWSRKLQKMQWQSDDYTLIAAMVRRHFFTFNILYNFAYPLSRISLVLLYRRIFLQQWFCIICLIFVGIFTCFAIATALTDVFLTIPVNARWDHAVEARHSVDQKRLFVGNAAFNIATDILLLLLPIIMISRLQMNAWHKVGVAAIFWLGILTIIATICRLHYSYRVDESDVTCTSDTLVKSAYWTAAEQFLGILCPCLITFRPLLRSSYLLFSGHRSSSSSWFPSRRSPSQPPKPSSENTTATTTTTASNAEEHEQDHGSPSEEEESIPQYSHNTTRRGYLEMDLEAQRKRAREGVGG</sequence>
<evidence type="ECO:0000256" key="1">
    <source>
        <dbReference type="ARBA" id="ARBA00004141"/>
    </source>
</evidence>
<evidence type="ECO:0000259" key="8">
    <source>
        <dbReference type="Pfam" id="PF20684"/>
    </source>
</evidence>
<feature type="transmembrane region" description="Helical" evidence="7">
    <location>
        <begin position="149"/>
        <end position="170"/>
    </location>
</feature>
<evidence type="ECO:0000256" key="6">
    <source>
        <dbReference type="SAM" id="MobiDB-lite"/>
    </source>
</evidence>
<dbReference type="Pfam" id="PF20684">
    <property type="entry name" value="Fung_rhodopsin"/>
    <property type="match status" value="1"/>
</dbReference>
<evidence type="ECO:0000256" key="3">
    <source>
        <dbReference type="ARBA" id="ARBA00022989"/>
    </source>
</evidence>
<gene>
    <name evidence="9" type="ORF">OHK93_001737</name>
</gene>
<dbReference type="PANTHER" id="PTHR33048">
    <property type="entry name" value="PTH11-LIKE INTEGRAL MEMBRANE PROTEIN (AFU_ORTHOLOGUE AFUA_5G11245)"/>
    <property type="match status" value="1"/>
</dbReference>
<feature type="domain" description="Rhodopsin" evidence="8">
    <location>
        <begin position="68"/>
        <end position="248"/>
    </location>
</feature>
<feature type="transmembrane region" description="Helical" evidence="7">
    <location>
        <begin position="24"/>
        <end position="44"/>
    </location>
</feature>
<keyword evidence="4 7" id="KW-0472">Membrane</keyword>
<evidence type="ECO:0000256" key="4">
    <source>
        <dbReference type="ARBA" id="ARBA00023136"/>
    </source>
</evidence>
<protein>
    <recommendedName>
        <fullName evidence="8">Rhodopsin domain-containing protein</fullName>
    </recommendedName>
</protein>